<dbReference type="Proteomes" id="UP001165060">
    <property type="component" value="Unassembled WGS sequence"/>
</dbReference>
<dbReference type="PANTHER" id="PTHR40861">
    <property type="entry name" value="DUF2183 DOMAIN-CONTAINING PROTEIN"/>
    <property type="match status" value="1"/>
</dbReference>
<feature type="transmembrane region" description="Helical" evidence="1">
    <location>
        <begin position="36"/>
        <end position="52"/>
    </location>
</feature>
<reference evidence="2 3" key="1">
    <citation type="journal article" date="2023" name="Commun. Biol.">
        <title>Genome analysis of Parmales, the sister group of diatoms, reveals the evolutionary specialization of diatoms from phago-mixotrophs to photoautotrophs.</title>
        <authorList>
            <person name="Ban H."/>
            <person name="Sato S."/>
            <person name="Yoshikawa S."/>
            <person name="Yamada K."/>
            <person name="Nakamura Y."/>
            <person name="Ichinomiya M."/>
            <person name="Sato N."/>
            <person name="Blanc-Mathieu R."/>
            <person name="Endo H."/>
            <person name="Kuwata A."/>
            <person name="Ogata H."/>
        </authorList>
    </citation>
    <scope>NUCLEOTIDE SEQUENCE [LARGE SCALE GENOMIC DNA]</scope>
</reference>
<accession>A0ABQ6MB39</accession>
<evidence type="ECO:0000313" key="2">
    <source>
        <dbReference type="EMBL" id="GMI23034.1"/>
    </source>
</evidence>
<dbReference type="EMBL" id="BRYB01002636">
    <property type="protein sequence ID" value="GMI23034.1"/>
    <property type="molecule type" value="Genomic_DNA"/>
</dbReference>
<organism evidence="2 3">
    <name type="scientific">Tetraparma gracilis</name>
    <dbReference type="NCBI Taxonomy" id="2962635"/>
    <lineage>
        <taxon>Eukaryota</taxon>
        <taxon>Sar</taxon>
        <taxon>Stramenopiles</taxon>
        <taxon>Ochrophyta</taxon>
        <taxon>Bolidophyceae</taxon>
        <taxon>Parmales</taxon>
        <taxon>Triparmaceae</taxon>
        <taxon>Tetraparma</taxon>
    </lineage>
</organism>
<keyword evidence="3" id="KW-1185">Reference proteome</keyword>
<feature type="non-terminal residue" evidence="2">
    <location>
        <position position="373"/>
    </location>
</feature>
<evidence type="ECO:0000256" key="1">
    <source>
        <dbReference type="SAM" id="Phobius"/>
    </source>
</evidence>
<evidence type="ECO:0000313" key="3">
    <source>
        <dbReference type="Proteomes" id="UP001165060"/>
    </source>
</evidence>
<comment type="caution">
    <text evidence="2">The sequence shown here is derived from an EMBL/GenBank/DDBJ whole genome shotgun (WGS) entry which is preliminary data.</text>
</comment>
<name>A0ABQ6MB39_9STRA</name>
<keyword evidence="1" id="KW-0812">Transmembrane</keyword>
<dbReference type="PANTHER" id="PTHR40861:SF1">
    <property type="entry name" value="PHOSPHATIDATE PHOSPHATASE APP1 CATALYTIC DOMAIN-CONTAINING PROTEIN"/>
    <property type="match status" value="1"/>
</dbReference>
<gene>
    <name evidence="2" type="ORF">TeGR_g11078</name>
</gene>
<keyword evidence="1" id="KW-0472">Membrane</keyword>
<feature type="transmembrane region" description="Helical" evidence="1">
    <location>
        <begin position="170"/>
        <end position="193"/>
    </location>
</feature>
<keyword evidence="1" id="KW-1133">Transmembrane helix</keyword>
<feature type="transmembrane region" description="Helical" evidence="1">
    <location>
        <begin position="139"/>
        <end position="158"/>
    </location>
</feature>
<feature type="transmembrane region" description="Helical" evidence="1">
    <location>
        <begin position="6"/>
        <end position="24"/>
    </location>
</feature>
<protein>
    <submittedName>
        <fullName evidence="2">Uncharacterized protein</fullName>
    </submittedName>
</protein>
<proteinExistence type="predicted"/>
<sequence>MAEASLTVAGYLSALALIIVYFIWENGPHHASNRREFMYLLTVCTVLVLSTINMQNMDMSIAGCEKESEVSWLEYTVCSYFLFDIFLNSIPDSADQLEGVPLTLEMTVSPAVLRQSRDIENLMYDLQRTGRNSMKKLQLPRGAVPVLVLTFFVSHSMMEKDQGFANFVQGLLYVIVGLFAAVVFKNFIMLVFVNYKKRGELEVTLRSISTKENGLDFLLQTVNVALLVNDAPWSTIDIITASLTGPKALSVTSKAMLLDALQKRGLHYSFKAEKKVEEIIMSCKSRDVTQLKNMTDLGGDYQNLYKLIYSDITSGEIRENILQHFQAEADAAIADNGGKPVGVKILSDVDDTLYSSGGKFPAGCDKEYPKHQL</sequence>